<dbReference type="SUPFAM" id="SSF103473">
    <property type="entry name" value="MFS general substrate transporter"/>
    <property type="match status" value="1"/>
</dbReference>
<proteinExistence type="predicted"/>
<feature type="transmembrane region" description="Helical" evidence="7">
    <location>
        <begin position="349"/>
        <end position="368"/>
    </location>
</feature>
<feature type="transmembrane region" description="Helical" evidence="7">
    <location>
        <begin position="46"/>
        <end position="66"/>
    </location>
</feature>
<dbReference type="PANTHER" id="PTHR23513">
    <property type="entry name" value="INTEGRAL MEMBRANE EFFLUX PROTEIN-RELATED"/>
    <property type="match status" value="1"/>
</dbReference>
<sequence>MTVFGSLKVRNYRLFSTGQLVKLLGTWMMVVAQDWLVLQLSDNSPTALGIVTALQFTPVLLLTLYGGQLADRFDKRRLLLIANFASALVAALLGALVLTGVVNLWWVFVTAALFGVISAIETPVRQAFVSELVSRELLPNALSLSSATFNTARVVGPAIAGLVIALLHDRTGPIFMITAALCIAPLVGLTRMRTEELFRVEGPPVSASDARTIDGLRYVKRRSDLSLAILLVLVVGLFGFNFQLTLAVLAKVEFNASAQYFGLLTTALAVGALAGALASSRRRARPTAYAVLAAAVLFGGFETLVGFAPTFLTAVLLLLPTGFFMIYFAQAANQRVQLGTDPEFRGRVMALYVLVFLGSTPLGSLIIGWCAERYGPRSGIWIGGLVSVLATFVVAAMQLRKVGGKVSVHLRPSPHLHVFEPARKDTPAFELRVPRVRPAVR</sequence>
<keyword evidence="10" id="KW-1185">Reference proteome</keyword>
<evidence type="ECO:0000313" key="10">
    <source>
        <dbReference type="Proteomes" id="UP000660611"/>
    </source>
</evidence>
<evidence type="ECO:0000256" key="2">
    <source>
        <dbReference type="ARBA" id="ARBA00022448"/>
    </source>
</evidence>
<dbReference type="GO" id="GO:0022857">
    <property type="term" value="F:transmembrane transporter activity"/>
    <property type="evidence" value="ECO:0007669"/>
    <property type="project" value="InterPro"/>
</dbReference>
<evidence type="ECO:0000259" key="8">
    <source>
        <dbReference type="PROSITE" id="PS50850"/>
    </source>
</evidence>
<dbReference type="EMBL" id="BONQ01000083">
    <property type="protein sequence ID" value="GIG47430.1"/>
    <property type="molecule type" value="Genomic_DNA"/>
</dbReference>
<dbReference type="InterPro" id="IPR010290">
    <property type="entry name" value="TM_effector"/>
</dbReference>
<feature type="transmembrane region" description="Helical" evidence="7">
    <location>
        <begin position="287"/>
        <end position="305"/>
    </location>
</feature>
<keyword evidence="4 7" id="KW-0812">Transmembrane</keyword>
<dbReference type="AlphaFoldDB" id="A0A919PMC9"/>
<dbReference type="PANTHER" id="PTHR23513:SF11">
    <property type="entry name" value="STAPHYLOFERRIN A TRANSPORTER"/>
    <property type="match status" value="1"/>
</dbReference>
<comment type="caution">
    <text evidence="9">The sequence shown here is derived from an EMBL/GenBank/DDBJ whole genome shotgun (WGS) entry which is preliminary data.</text>
</comment>
<protein>
    <submittedName>
        <fullName evidence="9">MFS transporter</fullName>
    </submittedName>
</protein>
<feature type="transmembrane region" description="Helical" evidence="7">
    <location>
        <begin position="104"/>
        <end position="120"/>
    </location>
</feature>
<comment type="subcellular location">
    <subcellularLocation>
        <location evidence="1">Cell membrane</location>
        <topology evidence="1">Multi-pass membrane protein</topology>
    </subcellularLocation>
</comment>
<evidence type="ECO:0000256" key="1">
    <source>
        <dbReference type="ARBA" id="ARBA00004651"/>
    </source>
</evidence>
<feature type="transmembrane region" description="Helical" evidence="7">
    <location>
        <begin position="380"/>
        <end position="399"/>
    </location>
</feature>
<name>A0A919PMC9_9ACTN</name>
<evidence type="ECO:0000256" key="3">
    <source>
        <dbReference type="ARBA" id="ARBA00022475"/>
    </source>
</evidence>
<evidence type="ECO:0000313" key="9">
    <source>
        <dbReference type="EMBL" id="GIG47430.1"/>
    </source>
</evidence>
<keyword evidence="2" id="KW-0813">Transport</keyword>
<feature type="transmembrane region" description="Helical" evidence="7">
    <location>
        <begin position="78"/>
        <end position="98"/>
    </location>
</feature>
<gene>
    <name evidence="9" type="ORF">Dsi01nite_054710</name>
</gene>
<dbReference type="GO" id="GO:0005886">
    <property type="term" value="C:plasma membrane"/>
    <property type="evidence" value="ECO:0007669"/>
    <property type="project" value="UniProtKB-SubCell"/>
</dbReference>
<feature type="transmembrane region" description="Helical" evidence="7">
    <location>
        <begin position="173"/>
        <end position="190"/>
    </location>
</feature>
<organism evidence="9 10">
    <name type="scientific">Dactylosporangium siamense</name>
    <dbReference type="NCBI Taxonomy" id="685454"/>
    <lineage>
        <taxon>Bacteria</taxon>
        <taxon>Bacillati</taxon>
        <taxon>Actinomycetota</taxon>
        <taxon>Actinomycetes</taxon>
        <taxon>Micromonosporales</taxon>
        <taxon>Micromonosporaceae</taxon>
        <taxon>Dactylosporangium</taxon>
    </lineage>
</organism>
<dbReference type="Pfam" id="PF05977">
    <property type="entry name" value="MFS_3"/>
    <property type="match status" value="1"/>
</dbReference>
<dbReference type="PROSITE" id="PS50850">
    <property type="entry name" value="MFS"/>
    <property type="match status" value="1"/>
</dbReference>
<evidence type="ECO:0000256" key="4">
    <source>
        <dbReference type="ARBA" id="ARBA00022692"/>
    </source>
</evidence>
<dbReference type="InterPro" id="IPR020846">
    <property type="entry name" value="MFS_dom"/>
</dbReference>
<feature type="transmembrane region" description="Helical" evidence="7">
    <location>
        <begin position="227"/>
        <end position="248"/>
    </location>
</feature>
<evidence type="ECO:0000256" key="6">
    <source>
        <dbReference type="ARBA" id="ARBA00023136"/>
    </source>
</evidence>
<feature type="transmembrane region" description="Helical" evidence="7">
    <location>
        <begin position="141"/>
        <end position="167"/>
    </location>
</feature>
<feature type="transmembrane region" description="Helical" evidence="7">
    <location>
        <begin position="311"/>
        <end position="329"/>
    </location>
</feature>
<keyword evidence="5 7" id="KW-1133">Transmembrane helix</keyword>
<keyword evidence="3" id="KW-1003">Cell membrane</keyword>
<feature type="domain" description="Major facilitator superfamily (MFS) profile" evidence="8">
    <location>
        <begin position="11"/>
        <end position="441"/>
    </location>
</feature>
<reference evidence="9" key="1">
    <citation type="submission" date="2021-01" db="EMBL/GenBank/DDBJ databases">
        <title>Whole genome shotgun sequence of Dactylosporangium siamense NBRC 106093.</title>
        <authorList>
            <person name="Komaki H."/>
            <person name="Tamura T."/>
        </authorList>
    </citation>
    <scope>NUCLEOTIDE SEQUENCE</scope>
    <source>
        <strain evidence="9">NBRC 106093</strain>
    </source>
</reference>
<dbReference type="Gene3D" id="1.20.1250.20">
    <property type="entry name" value="MFS general substrate transporter like domains"/>
    <property type="match status" value="1"/>
</dbReference>
<feature type="transmembrane region" description="Helical" evidence="7">
    <location>
        <begin position="20"/>
        <end position="40"/>
    </location>
</feature>
<dbReference type="CDD" id="cd06173">
    <property type="entry name" value="MFS_MefA_like"/>
    <property type="match status" value="1"/>
</dbReference>
<accession>A0A919PMC9</accession>
<keyword evidence="6 7" id="KW-0472">Membrane</keyword>
<evidence type="ECO:0000256" key="5">
    <source>
        <dbReference type="ARBA" id="ARBA00022989"/>
    </source>
</evidence>
<evidence type="ECO:0000256" key="7">
    <source>
        <dbReference type="SAM" id="Phobius"/>
    </source>
</evidence>
<dbReference type="RefSeq" id="WP_203849160.1">
    <property type="nucleotide sequence ID" value="NZ_BAAAVW010000018.1"/>
</dbReference>
<feature type="transmembrane region" description="Helical" evidence="7">
    <location>
        <begin position="260"/>
        <end position="280"/>
    </location>
</feature>
<dbReference type="InterPro" id="IPR036259">
    <property type="entry name" value="MFS_trans_sf"/>
</dbReference>
<dbReference type="Proteomes" id="UP000660611">
    <property type="component" value="Unassembled WGS sequence"/>
</dbReference>